<name>A0A1I4CFM1_9HYPH</name>
<dbReference type="Proteomes" id="UP000198755">
    <property type="component" value="Unassembled WGS sequence"/>
</dbReference>
<dbReference type="Gene3D" id="3.10.450.70">
    <property type="entry name" value="Disulphide bond isomerase, DsbC/G, N-terminal"/>
    <property type="match status" value="1"/>
</dbReference>
<organism evidence="1 2">
    <name type="scientific">Methylocapsa palsarum</name>
    <dbReference type="NCBI Taxonomy" id="1612308"/>
    <lineage>
        <taxon>Bacteria</taxon>
        <taxon>Pseudomonadati</taxon>
        <taxon>Pseudomonadota</taxon>
        <taxon>Alphaproteobacteria</taxon>
        <taxon>Hyphomicrobiales</taxon>
        <taxon>Beijerinckiaceae</taxon>
        <taxon>Methylocapsa</taxon>
    </lineage>
</organism>
<dbReference type="GO" id="GO:0042597">
    <property type="term" value="C:periplasmic space"/>
    <property type="evidence" value="ECO:0007669"/>
    <property type="project" value="InterPro"/>
</dbReference>
<dbReference type="PANTHER" id="PTHR35272">
    <property type="entry name" value="THIOL:DISULFIDE INTERCHANGE PROTEIN DSBC-RELATED"/>
    <property type="match status" value="1"/>
</dbReference>
<dbReference type="RefSeq" id="WP_210185927.1">
    <property type="nucleotide sequence ID" value="NZ_FOSN01000022.1"/>
</dbReference>
<dbReference type="PANTHER" id="PTHR35272:SF4">
    <property type="entry name" value="THIOL:DISULFIDE INTERCHANGE PROTEIN DSBG"/>
    <property type="match status" value="1"/>
</dbReference>
<dbReference type="SUPFAM" id="SSF52833">
    <property type="entry name" value="Thioredoxin-like"/>
    <property type="match status" value="1"/>
</dbReference>
<dbReference type="InterPro" id="IPR009094">
    <property type="entry name" value="DiS-bond_isomerase_DsbC/G_N_sf"/>
</dbReference>
<dbReference type="InterPro" id="IPR036249">
    <property type="entry name" value="Thioredoxin-like_sf"/>
</dbReference>
<dbReference type="SUPFAM" id="SSF54423">
    <property type="entry name" value="DsbC/DsbG N-terminal domain-like"/>
    <property type="match status" value="1"/>
</dbReference>
<reference evidence="1 2" key="1">
    <citation type="submission" date="2016-10" db="EMBL/GenBank/DDBJ databases">
        <authorList>
            <person name="de Groot N.N."/>
        </authorList>
    </citation>
    <scope>NUCLEOTIDE SEQUENCE [LARGE SCALE GENOMIC DNA]</scope>
    <source>
        <strain evidence="1 2">NE2</strain>
    </source>
</reference>
<proteinExistence type="predicted"/>
<dbReference type="Gene3D" id="3.40.30.10">
    <property type="entry name" value="Glutaredoxin"/>
    <property type="match status" value="1"/>
</dbReference>
<protein>
    <submittedName>
        <fullName evidence="1">Thiol:disulfide interchange protein DsbG</fullName>
    </submittedName>
</protein>
<dbReference type="STRING" id="1612308.SAMN05444581_1224"/>
<evidence type="ECO:0000313" key="1">
    <source>
        <dbReference type="EMBL" id="SFK79994.1"/>
    </source>
</evidence>
<dbReference type="AlphaFoldDB" id="A0A1I4CFM1"/>
<dbReference type="EMBL" id="FOSN01000022">
    <property type="protein sequence ID" value="SFK79994.1"/>
    <property type="molecule type" value="Genomic_DNA"/>
</dbReference>
<accession>A0A1I4CFM1</accession>
<dbReference type="InterPro" id="IPR051470">
    <property type="entry name" value="Thiol:disulfide_interchange"/>
</dbReference>
<keyword evidence="2" id="KW-1185">Reference proteome</keyword>
<sequence length="384" mass="40195">MSRTLVILFSLGVGVCARVEANEATPCSRDGSAFLKLADNDQSTKPEVKPLPPLSSDPRVSLQMSGAIGAQDPAFDGVLGPPVDLEQVPAIKFLAGKGAKLLELGDAHGLRSVVARQGDEIMFFLITPDGQALVAGLESELSVGKLLTVARAQVSDLGAAHGLRTLFLRNGAEFQVLYATPDGERLIAGVMWDANGKNITRGQVSSVEGAAPTAVVGYDPRSGSSAAPASTLDLVQKTTFGLLGNQGAPRLWVFVDPLCTYSVRAMQELKPFVEQGLVQLALIPVSVLDYETGGRSTPTALALLAKPADEMAAAWSHRDFKNAEGPEVAARLRENMAAAAAIGLQGTPTLVWRKADGSEGRIDGMATDWKAVIASMGGNTHAGE</sequence>
<gene>
    <name evidence="1" type="ORF">SAMN05444581_1224</name>
</gene>
<evidence type="ECO:0000313" key="2">
    <source>
        <dbReference type="Proteomes" id="UP000198755"/>
    </source>
</evidence>